<evidence type="ECO:0000313" key="11">
    <source>
        <dbReference type="Proteomes" id="UP000293719"/>
    </source>
</evidence>
<evidence type="ECO:0000256" key="4">
    <source>
        <dbReference type="ARBA" id="ARBA00022723"/>
    </source>
</evidence>
<accession>A0A4P6V1T7</accession>
<dbReference type="Proteomes" id="UP000293719">
    <property type="component" value="Chromosome"/>
</dbReference>
<sequence>MAAGPQQKVSIVRGRLLWFHREPLGADDLSSFTYIEDGALVCMGGLLSWAGDWADLPADHRGAAVTDHRPHLIVPGFIDPHIHFPQGQVVASYAGSLLEWLNSYTFIEEQRYGDPPFAAAMAKRFCDMLLAHGTTTAVAFGSVHKASAQALLAEAAARNMRLVTGKVMMDRNAPEALTDTAQTGHDDTKALIDEWHGAGRLEVAISPRFALTSTDAQMEAAGALAREHPDCLIQTHLSENHGEIEAVEALFPDAVDYTDVYERFGLLTSKSLMGHCIHLSDREIGRMAETGAVAVFCPTSNLFLGSGLFDLDRIKGGGVRHAIATDIGGGTSWSLLKTLDEGYKVLNLQGHRFHPFRAFWQATRGNAEAIGMADRIGTLDAGTEADFVVLDAHATDAMALRMERAETLAEELFVLQTLGDDRAVKAAYVAGAEAMADALP</sequence>
<keyword evidence="11" id="KW-1185">Reference proteome</keyword>
<dbReference type="OrthoDB" id="9787621at2"/>
<dbReference type="PANTHER" id="PTHR11271">
    <property type="entry name" value="GUANINE DEAMINASE"/>
    <property type="match status" value="1"/>
</dbReference>
<dbReference type="GO" id="GO:0008270">
    <property type="term" value="F:zinc ion binding"/>
    <property type="evidence" value="ECO:0007669"/>
    <property type="project" value="UniProtKB-UniRule"/>
</dbReference>
<dbReference type="AlphaFoldDB" id="A0A4P6V1T7"/>
<gene>
    <name evidence="10" type="primary">guaD</name>
    <name evidence="10" type="ORF">E0E05_12770</name>
</gene>
<dbReference type="UniPathway" id="UPA00603">
    <property type="reaction ID" value="UER00660"/>
</dbReference>
<evidence type="ECO:0000313" key="10">
    <source>
        <dbReference type="EMBL" id="QBK31397.1"/>
    </source>
</evidence>
<dbReference type="Gene3D" id="2.30.40.10">
    <property type="entry name" value="Urease, subunit C, domain 1"/>
    <property type="match status" value="1"/>
</dbReference>
<dbReference type="Gene3D" id="3.20.20.140">
    <property type="entry name" value="Metal-dependent hydrolases"/>
    <property type="match status" value="1"/>
</dbReference>
<organism evidence="10 11">
    <name type="scientific">Roseitalea porphyridii</name>
    <dbReference type="NCBI Taxonomy" id="1852022"/>
    <lineage>
        <taxon>Bacteria</taxon>
        <taxon>Pseudomonadati</taxon>
        <taxon>Pseudomonadota</taxon>
        <taxon>Alphaproteobacteria</taxon>
        <taxon>Hyphomicrobiales</taxon>
        <taxon>Ahrensiaceae</taxon>
        <taxon>Roseitalea</taxon>
    </lineage>
</organism>
<protein>
    <recommendedName>
        <fullName evidence="3 7">Guanine deaminase</fullName>
        <shortName evidence="8">Guanase</shortName>
        <ecNumber evidence="3 7">3.5.4.3</ecNumber>
    </recommendedName>
    <alternativeName>
        <fullName evidence="8">Guanine aminohydrolase</fullName>
    </alternativeName>
</protein>
<keyword evidence="4 8" id="KW-0479">Metal-binding</keyword>
<evidence type="ECO:0000256" key="8">
    <source>
        <dbReference type="RuleBase" id="RU366009"/>
    </source>
</evidence>
<evidence type="ECO:0000259" key="9">
    <source>
        <dbReference type="Pfam" id="PF01979"/>
    </source>
</evidence>
<name>A0A4P6V1T7_9HYPH</name>
<dbReference type="GO" id="GO:0005829">
    <property type="term" value="C:cytosol"/>
    <property type="evidence" value="ECO:0007669"/>
    <property type="project" value="TreeGrafter"/>
</dbReference>
<dbReference type="InterPro" id="IPR051607">
    <property type="entry name" value="Metallo-dep_hydrolases"/>
</dbReference>
<dbReference type="Pfam" id="PF01979">
    <property type="entry name" value="Amidohydro_1"/>
    <property type="match status" value="1"/>
</dbReference>
<evidence type="ECO:0000256" key="5">
    <source>
        <dbReference type="ARBA" id="ARBA00022801"/>
    </source>
</evidence>
<evidence type="ECO:0000256" key="1">
    <source>
        <dbReference type="ARBA" id="ARBA00004984"/>
    </source>
</evidence>
<keyword evidence="6 8" id="KW-0862">Zinc</keyword>
<proteinExistence type="inferred from homology"/>
<comment type="similarity">
    <text evidence="2 8">Belongs to the metallo-dependent hydrolases superfamily. ATZ/TRZ family.</text>
</comment>
<dbReference type="KEGG" id="rpod:E0E05_12770"/>
<feature type="domain" description="Amidohydrolase-related" evidence="9">
    <location>
        <begin position="73"/>
        <end position="431"/>
    </location>
</feature>
<dbReference type="RefSeq" id="WP_131617061.1">
    <property type="nucleotide sequence ID" value="NZ_CP036532.1"/>
</dbReference>
<dbReference type="EC" id="3.5.4.3" evidence="3 7"/>
<reference evidence="10 11" key="1">
    <citation type="journal article" date="2017" name="Int. J. Syst. Evol. Microbiol.">
        <title>Roseitalea porphyridii gen. nov., sp. nov., isolated from a red alga, and reclassification of Hoeflea suaedae Chung et al. 2013 as Pseudohoeflea suaedae gen. nov., comb. nov.</title>
        <authorList>
            <person name="Hyeon J.W."/>
            <person name="Jeong S.E."/>
            <person name="Baek K."/>
            <person name="Jeon C.O."/>
        </authorList>
    </citation>
    <scope>NUCLEOTIDE SEQUENCE [LARGE SCALE GENOMIC DNA]</scope>
    <source>
        <strain evidence="10 11">MA7-20</strain>
    </source>
</reference>
<keyword evidence="5 8" id="KW-0378">Hydrolase</keyword>
<dbReference type="InterPro" id="IPR032466">
    <property type="entry name" value="Metal_Hydrolase"/>
</dbReference>
<comment type="catalytic activity">
    <reaction evidence="8">
        <text>guanine + H2O + H(+) = xanthine + NH4(+)</text>
        <dbReference type="Rhea" id="RHEA:14665"/>
        <dbReference type="ChEBI" id="CHEBI:15377"/>
        <dbReference type="ChEBI" id="CHEBI:15378"/>
        <dbReference type="ChEBI" id="CHEBI:16235"/>
        <dbReference type="ChEBI" id="CHEBI:17712"/>
        <dbReference type="ChEBI" id="CHEBI:28938"/>
        <dbReference type="EC" id="3.5.4.3"/>
    </reaction>
</comment>
<dbReference type="SUPFAM" id="SSF51556">
    <property type="entry name" value="Metallo-dependent hydrolases"/>
    <property type="match status" value="1"/>
</dbReference>
<dbReference type="SUPFAM" id="SSF51338">
    <property type="entry name" value="Composite domain of metallo-dependent hydrolases"/>
    <property type="match status" value="2"/>
</dbReference>
<evidence type="ECO:0000256" key="7">
    <source>
        <dbReference type="NCBIfam" id="TIGR02967"/>
    </source>
</evidence>
<dbReference type="PANTHER" id="PTHR11271:SF6">
    <property type="entry name" value="GUANINE DEAMINASE"/>
    <property type="match status" value="1"/>
</dbReference>
<dbReference type="NCBIfam" id="NF006679">
    <property type="entry name" value="PRK09228.1"/>
    <property type="match status" value="1"/>
</dbReference>
<dbReference type="GeneID" id="90768174"/>
<dbReference type="NCBIfam" id="TIGR02967">
    <property type="entry name" value="guan_deamin"/>
    <property type="match status" value="1"/>
</dbReference>
<dbReference type="EMBL" id="CP036532">
    <property type="protein sequence ID" value="QBK31397.1"/>
    <property type="molecule type" value="Genomic_DNA"/>
</dbReference>
<dbReference type="InterPro" id="IPR014311">
    <property type="entry name" value="Guanine_deaminase"/>
</dbReference>
<evidence type="ECO:0000256" key="3">
    <source>
        <dbReference type="ARBA" id="ARBA00012781"/>
    </source>
</evidence>
<evidence type="ECO:0000256" key="6">
    <source>
        <dbReference type="ARBA" id="ARBA00022833"/>
    </source>
</evidence>
<dbReference type="InterPro" id="IPR006680">
    <property type="entry name" value="Amidohydro-rel"/>
</dbReference>
<dbReference type="GO" id="GO:0006147">
    <property type="term" value="P:guanine catabolic process"/>
    <property type="evidence" value="ECO:0007669"/>
    <property type="project" value="UniProtKB-UniRule"/>
</dbReference>
<comment type="pathway">
    <text evidence="1 8">Purine metabolism; guanine degradation; xanthine from guanine: step 1/1.</text>
</comment>
<dbReference type="GO" id="GO:0008892">
    <property type="term" value="F:guanine deaminase activity"/>
    <property type="evidence" value="ECO:0007669"/>
    <property type="project" value="UniProtKB-UniRule"/>
</dbReference>
<comment type="function">
    <text evidence="8">Catalyzes the hydrolytic deamination of guanine, producing xanthine and ammonia.</text>
</comment>
<evidence type="ECO:0000256" key="2">
    <source>
        <dbReference type="ARBA" id="ARBA00006745"/>
    </source>
</evidence>
<dbReference type="InterPro" id="IPR011059">
    <property type="entry name" value="Metal-dep_hydrolase_composite"/>
</dbReference>
<comment type="cofactor">
    <cofactor evidence="8">
        <name>Zn(2+)</name>
        <dbReference type="ChEBI" id="CHEBI:29105"/>
    </cofactor>
    <text evidence="8">Binds 1 zinc ion per subunit.</text>
</comment>